<dbReference type="InterPro" id="IPR011075">
    <property type="entry name" value="TetR_C"/>
</dbReference>
<evidence type="ECO:0000259" key="4">
    <source>
        <dbReference type="Pfam" id="PF00440"/>
    </source>
</evidence>
<gene>
    <name evidence="6" type="ORF">Asera_48010</name>
</gene>
<dbReference type="Pfam" id="PF00440">
    <property type="entry name" value="TetR_N"/>
    <property type="match status" value="1"/>
</dbReference>
<evidence type="ECO:0000256" key="1">
    <source>
        <dbReference type="ARBA" id="ARBA00023015"/>
    </source>
</evidence>
<protein>
    <submittedName>
        <fullName evidence="6">TetR family transcriptional regulator</fullName>
    </submittedName>
</protein>
<evidence type="ECO:0000256" key="3">
    <source>
        <dbReference type="ARBA" id="ARBA00023163"/>
    </source>
</evidence>
<dbReference type="EMBL" id="AP023354">
    <property type="protein sequence ID" value="BCJ30693.1"/>
    <property type="molecule type" value="Genomic_DNA"/>
</dbReference>
<evidence type="ECO:0000256" key="2">
    <source>
        <dbReference type="ARBA" id="ARBA00023125"/>
    </source>
</evidence>
<dbReference type="SUPFAM" id="SSF46689">
    <property type="entry name" value="Homeodomain-like"/>
    <property type="match status" value="1"/>
</dbReference>
<accession>A0A810L5S4</accession>
<dbReference type="InterPro" id="IPR036271">
    <property type="entry name" value="Tet_transcr_reg_TetR-rel_C_sf"/>
</dbReference>
<dbReference type="InterPro" id="IPR009057">
    <property type="entry name" value="Homeodomain-like_sf"/>
</dbReference>
<organism evidence="6 7">
    <name type="scientific">Actinocatenispora sera</name>
    <dbReference type="NCBI Taxonomy" id="390989"/>
    <lineage>
        <taxon>Bacteria</taxon>
        <taxon>Bacillati</taxon>
        <taxon>Actinomycetota</taxon>
        <taxon>Actinomycetes</taxon>
        <taxon>Micromonosporales</taxon>
        <taxon>Micromonosporaceae</taxon>
        <taxon>Actinocatenispora</taxon>
    </lineage>
</organism>
<dbReference type="PANTHER" id="PTHR47506:SF6">
    <property type="entry name" value="HTH-TYPE TRANSCRIPTIONAL REPRESSOR NEMR"/>
    <property type="match status" value="1"/>
</dbReference>
<dbReference type="KEGG" id="aser:Asera_48010"/>
<feature type="domain" description="Tetracyclin repressor-like C-terminal" evidence="5">
    <location>
        <begin position="81"/>
        <end position="188"/>
    </location>
</feature>
<reference evidence="6" key="1">
    <citation type="submission" date="2020-08" db="EMBL/GenBank/DDBJ databases">
        <title>Whole genome shotgun sequence of Actinocatenispora sera NBRC 101916.</title>
        <authorList>
            <person name="Komaki H."/>
            <person name="Tamura T."/>
        </authorList>
    </citation>
    <scope>NUCLEOTIDE SEQUENCE</scope>
    <source>
        <strain evidence="6">NBRC 101916</strain>
    </source>
</reference>
<dbReference type="Proteomes" id="UP000680750">
    <property type="component" value="Chromosome"/>
</dbReference>
<dbReference type="PANTHER" id="PTHR47506">
    <property type="entry name" value="TRANSCRIPTIONAL REGULATORY PROTEIN"/>
    <property type="match status" value="1"/>
</dbReference>
<dbReference type="AlphaFoldDB" id="A0A810L5S4"/>
<dbReference type="SUPFAM" id="SSF48498">
    <property type="entry name" value="Tetracyclin repressor-like, C-terminal domain"/>
    <property type="match status" value="1"/>
</dbReference>
<dbReference type="Gene3D" id="1.10.10.60">
    <property type="entry name" value="Homeodomain-like"/>
    <property type="match status" value="1"/>
</dbReference>
<name>A0A810L5S4_9ACTN</name>
<dbReference type="Pfam" id="PF16925">
    <property type="entry name" value="TetR_C_13"/>
    <property type="match status" value="1"/>
</dbReference>
<dbReference type="Gene3D" id="1.10.357.10">
    <property type="entry name" value="Tetracycline Repressor, domain 2"/>
    <property type="match status" value="1"/>
</dbReference>
<keyword evidence="1" id="KW-0805">Transcription regulation</keyword>
<evidence type="ECO:0000259" key="5">
    <source>
        <dbReference type="Pfam" id="PF16925"/>
    </source>
</evidence>
<evidence type="ECO:0000313" key="6">
    <source>
        <dbReference type="EMBL" id="BCJ30693.1"/>
    </source>
</evidence>
<dbReference type="InterPro" id="IPR001647">
    <property type="entry name" value="HTH_TetR"/>
</dbReference>
<sequence>MLMAKGAQTREAIVDTAVELAFRVGLGGLTIGELARAQQMSKSGLFAHFRSKEALQLAALARARETFVDLVVRPALTAPRGLPRIRELFERWLDCGRGGVPGGCLFVKAATEFDGQPGALRDQLAQDHQDLFDTIGQICRSGISVHQVRPDVDAEQFAHDLYGVMLVFYLTHRLLADPAAETRARASFETLVAAVRTEAT</sequence>
<evidence type="ECO:0000313" key="7">
    <source>
        <dbReference type="Proteomes" id="UP000680750"/>
    </source>
</evidence>
<proteinExistence type="predicted"/>
<keyword evidence="7" id="KW-1185">Reference proteome</keyword>
<dbReference type="GO" id="GO:0003677">
    <property type="term" value="F:DNA binding"/>
    <property type="evidence" value="ECO:0007669"/>
    <property type="project" value="UniProtKB-KW"/>
</dbReference>
<keyword evidence="2" id="KW-0238">DNA-binding</keyword>
<keyword evidence="3" id="KW-0804">Transcription</keyword>
<feature type="domain" description="HTH tetR-type" evidence="4">
    <location>
        <begin position="13"/>
        <end position="58"/>
    </location>
</feature>